<protein>
    <submittedName>
        <fullName evidence="1">Uncharacterized protein</fullName>
    </submittedName>
</protein>
<dbReference type="EMBL" id="CM045767">
    <property type="protein sequence ID" value="KAI7997959.1"/>
    <property type="molecule type" value="Genomic_DNA"/>
</dbReference>
<evidence type="ECO:0000313" key="2">
    <source>
        <dbReference type="Proteomes" id="UP001060215"/>
    </source>
</evidence>
<dbReference type="Proteomes" id="UP001060215">
    <property type="component" value="Chromosome 10"/>
</dbReference>
<proteinExistence type="predicted"/>
<evidence type="ECO:0000313" key="1">
    <source>
        <dbReference type="EMBL" id="KAI7997959.1"/>
    </source>
</evidence>
<name>A0ACC0GAJ5_9ERIC</name>
<sequence>MACFSANQLRDRRSNSWRKPKAELLEEEEAGSLDMERNSRLRFSSTRNYSVLLFGSFTEDEIKSFQRQPPEIDIEIKFGSLDAETLRSLGIFNSKLTEYDFSTGFENPSSISTAAMTGARVSDRDYDWSLSELRSRWLTRDKASVSRDRSNRASRA</sequence>
<comment type="caution">
    <text evidence="1">The sequence shown here is derived from an EMBL/GenBank/DDBJ whole genome shotgun (WGS) entry which is preliminary data.</text>
</comment>
<accession>A0ACC0GAJ5</accession>
<organism evidence="1 2">
    <name type="scientific">Camellia lanceoleosa</name>
    <dbReference type="NCBI Taxonomy" id="1840588"/>
    <lineage>
        <taxon>Eukaryota</taxon>
        <taxon>Viridiplantae</taxon>
        <taxon>Streptophyta</taxon>
        <taxon>Embryophyta</taxon>
        <taxon>Tracheophyta</taxon>
        <taxon>Spermatophyta</taxon>
        <taxon>Magnoliopsida</taxon>
        <taxon>eudicotyledons</taxon>
        <taxon>Gunneridae</taxon>
        <taxon>Pentapetalae</taxon>
        <taxon>asterids</taxon>
        <taxon>Ericales</taxon>
        <taxon>Theaceae</taxon>
        <taxon>Camellia</taxon>
    </lineage>
</organism>
<reference evidence="1 2" key="1">
    <citation type="journal article" date="2022" name="Plant J.">
        <title>Chromosome-level genome of Camellia lanceoleosa provides a valuable resource for understanding genome evolution and self-incompatibility.</title>
        <authorList>
            <person name="Gong W."/>
            <person name="Xiao S."/>
            <person name="Wang L."/>
            <person name="Liao Z."/>
            <person name="Chang Y."/>
            <person name="Mo W."/>
            <person name="Hu G."/>
            <person name="Li W."/>
            <person name="Zhao G."/>
            <person name="Zhu H."/>
            <person name="Hu X."/>
            <person name="Ji K."/>
            <person name="Xiang X."/>
            <person name="Song Q."/>
            <person name="Yuan D."/>
            <person name="Jin S."/>
            <person name="Zhang L."/>
        </authorList>
    </citation>
    <scope>NUCLEOTIDE SEQUENCE [LARGE SCALE GENOMIC DNA]</scope>
    <source>
        <strain evidence="1">SQ_2022a</strain>
    </source>
</reference>
<keyword evidence="2" id="KW-1185">Reference proteome</keyword>
<gene>
    <name evidence="1" type="ORF">LOK49_LG10G00442</name>
</gene>